<protein>
    <submittedName>
        <fullName evidence="1">Glutamate cysteine ligase regulatory subunit</fullName>
    </submittedName>
</protein>
<keyword evidence="1" id="KW-0436">Ligase</keyword>
<organism evidence="1 2">
    <name type="scientific">Holotrichia oblita</name>
    <name type="common">Chafer beetle</name>
    <dbReference type="NCBI Taxonomy" id="644536"/>
    <lineage>
        <taxon>Eukaryota</taxon>
        <taxon>Metazoa</taxon>
        <taxon>Ecdysozoa</taxon>
        <taxon>Arthropoda</taxon>
        <taxon>Hexapoda</taxon>
        <taxon>Insecta</taxon>
        <taxon>Pterygota</taxon>
        <taxon>Neoptera</taxon>
        <taxon>Endopterygota</taxon>
        <taxon>Coleoptera</taxon>
        <taxon>Polyphaga</taxon>
        <taxon>Scarabaeiformia</taxon>
        <taxon>Scarabaeidae</taxon>
        <taxon>Melolonthinae</taxon>
        <taxon>Holotrichia</taxon>
    </lineage>
</organism>
<proteinExistence type="predicted"/>
<keyword evidence="2" id="KW-1185">Reference proteome</keyword>
<dbReference type="Proteomes" id="UP001056778">
    <property type="component" value="Chromosome 2"/>
</dbReference>
<evidence type="ECO:0000313" key="2">
    <source>
        <dbReference type="Proteomes" id="UP001056778"/>
    </source>
</evidence>
<name>A0ACB9TL95_HOLOL</name>
<reference evidence="1" key="1">
    <citation type="submission" date="2022-04" db="EMBL/GenBank/DDBJ databases">
        <title>Chromosome-scale genome assembly of Holotrichia oblita Faldermann.</title>
        <authorList>
            <person name="Rongchong L."/>
        </authorList>
    </citation>
    <scope>NUCLEOTIDE SEQUENCE</scope>
    <source>
        <strain evidence="1">81SQS9</strain>
    </source>
</reference>
<evidence type="ECO:0000313" key="1">
    <source>
        <dbReference type="EMBL" id="KAI4467678.1"/>
    </source>
</evidence>
<comment type="caution">
    <text evidence="1">The sequence shown here is derived from an EMBL/GenBank/DDBJ whole genome shotgun (WGS) entry which is preliminary data.</text>
</comment>
<dbReference type="EMBL" id="CM043016">
    <property type="protein sequence ID" value="KAI4467678.1"/>
    <property type="molecule type" value="Genomic_DNA"/>
</dbReference>
<gene>
    <name evidence="1" type="ORF">MML48_2g00000975</name>
</gene>
<accession>A0ACB9TL95</accession>
<sequence length="221" mass="24915">MENILSSSKTVLINTGNILALNDLTKNPGQNPTEELKEAINITLKDFKNLERTDFKPDPYLVISRQHDDLTSKMSEHELADLKIGLKVFVNSDNEVYLTEALDKAFTVLNVSSVQNVIVSYNHLIPQNDHIGKLQNIWKVLEMYTKNKKIGQIGLADLEEGMFRAIYEWADVKPSIIQINLATCCVVPPTLQAFCKDNEVQLLTHSDPPGKDLYSDSLKIM</sequence>